<dbReference type="Pfam" id="PF01850">
    <property type="entry name" value="PIN"/>
    <property type="match status" value="1"/>
</dbReference>
<evidence type="ECO:0000259" key="5">
    <source>
        <dbReference type="Pfam" id="PF01850"/>
    </source>
</evidence>
<protein>
    <recommendedName>
        <fullName evidence="5">PIN domain-containing protein</fullName>
    </recommendedName>
</protein>
<keyword evidence="2" id="KW-0479">Metal-binding</keyword>
<reference evidence="7" key="1">
    <citation type="submission" date="2016-10" db="EMBL/GenBank/DDBJ databases">
        <authorList>
            <person name="Varghese N."/>
            <person name="Submissions S."/>
        </authorList>
    </citation>
    <scope>NUCLEOTIDE SEQUENCE [LARGE SCALE GENOMIC DNA]</scope>
    <source>
        <strain evidence="7">CGMCC 4.2126</strain>
    </source>
</reference>
<organism evidence="6 7">
    <name type="scientific">Streptosporangium canum</name>
    <dbReference type="NCBI Taxonomy" id="324952"/>
    <lineage>
        <taxon>Bacteria</taxon>
        <taxon>Bacillati</taxon>
        <taxon>Actinomycetota</taxon>
        <taxon>Actinomycetes</taxon>
        <taxon>Streptosporangiales</taxon>
        <taxon>Streptosporangiaceae</taxon>
        <taxon>Streptosporangium</taxon>
    </lineage>
</organism>
<name>A0A1I3XH23_9ACTN</name>
<evidence type="ECO:0000313" key="7">
    <source>
        <dbReference type="Proteomes" id="UP000199111"/>
    </source>
</evidence>
<keyword evidence="1" id="KW-0540">Nuclease</keyword>
<accession>A0A1I3XH23</accession>
<evidence type="ECO:0000256" key="2">
    <source>
        <dbReference type="ARBA" id="ARBA00022723"/>
    </source>
</evidence>
<evidence type="ECO:0000256" key="4">
    <source>
        <dbReference type="ARBA" id="ARBA00022842"/>
    </source>
</evidence>
<dbReference type="AlphaFoldDB" id="A0A1I3XH23"/>
<evidence type="ECO:0000256" key="3">
    <source>
        <dbReference type="ARBA" id="ARBA00022801"/>
    </source>
</evidence>
<evidence type="ECO:0000256" key="1">
    <source>
        <dbReference type="ARBA" id="ARBA00022722"/>
    </source>
</evidence>
<dbReference type="GeneID" id="96300760"/>
<keyword evidence="4" id="KW-0460">Magnesium</keyword>
<dbReference type="Proteomes" id="UP000199111">
    <property type="component" value="Unassembled WGS sequence"/>
</dbReference>
<dbReference type="EMBL" id="FOQY01000019">
    <property type="protein sequence ID" value="SFK18770.1"/>
    <property type="molecule type" value="Genomic_DNA"/>
</dbReference>
<dbReference type="GO" id="GO:0016787">
    <property type="term" value="F:hydrolase activity"/>
    <property type="evidence" value="ECO:0007669"/>
    <property type="project" value="UniProtKB-KW"/>
</dbReference>
<evidence type="ECO:0000313" key="6">
    <source>
        <dbReference type="EMBL" id="SFK18770.1"/>
    </source>
</evidence>
<gene>
    <name evidence="6" type="ORF">SAMN05216275_11934</name>
</gene>
<dbReference type="RefSeq" id="WP_093889440.1">
    <property type="nucleotide sequence ID" value="NZ_FOQY01000019.1"/>
</dbReference>
<dbReference type="InterPro" id="IPR002716">
    <property type="entry name" value="PIN_dom"/>
</dbReference>
<proteinExistence type="predicted"/>
<keyword evidence="7" id="KW-1185">Reference proteome</keyword>
<dbReference type="GO" id="GO:0004518">
    <property type="term" value="F:nuclease activity"/>
    <property type="evidence" value="ECO:0007669"/>
    <property type="project" value="UniProtKB-KW"/>
</dbReference>
<dbReference type="GO" id="GO:0046872">
    <property type="term" value="F:metal ion binding"/>
    <property type="evidence" value="ECO:0007669"/>
    <property type="project" value="UniProtKB-KW"/>
</dbReference>
<dbReference type="InterPro" id="IPR029060">
    <property type="entry name" value="PIN-like_dom_sf"/>
</dbReference>
<dbReference type="SUPFAM" id="SSF88723">
    <property type="entry name" value="PIN domain-like"/>
    <property type="match status" value="1"/>
</dbReference>
<feature type="domain" description="PIN" evidence="5">
    <location>
        <begin position="10"/>
        <end position="118"/>
    </location>
</feature>
<keyword evidence="3" id="KW-0378">Hydrolase</keyword>
<sequence>MSDYTPTPLILDAGVLTEIARGDADLIRLVQRYDAAGQPMVLPALAMTGASLDVRSAEADDLLGGLDLFDHVAIAPLQGSGQATALAAVMSRTGLDPWDAHVAAIADASVLPILTLDRTKWEEPSRALDEPLHIREIADPDQ</sequence>